<dbReference type="Proteomes" id="UP001281761">
    <property type="component" value="Unassembled WGS sequence"/>
</dbReference>
<gene>
    <name evidence="1" type="ORF">BLNAU_14172</name>
</gene>
<protein>
    <submittedName>
        <fullName evidence="1">Uncharacterized protein</fullName>
    </submittedName>
</protein>
<sequence>MPCRHNTTISISHLHLTPNKQIHGNEFYLKGRRHVTGEGKSGTRRRWNGRGKKKRIIVCRWKMILILTTDGQRGIILQQLLIRTNHLANSEEWAANHRFKPIISFAVILVFCCFSF</sequence>
<organism evidence="1 2">
    <name type="scientific">Blattamonas nauphoetae</name>
    <dbReference type="NCBI Taxonomy" id="2049346"/>
    <lineage>
        <taxon>Eukaryota</taxon>
        <taxon>Metamonada</taxon>
        <taxon>Preaxostyla</taxon>
        <taxon>Oxymonadida</taxon>
        <taxon>Blattamonas</taxon>
    </lineage>
</organism>
<keyword evidence="2" id="KW-1185">Reference proteome</keyword>
<comment type="caution">
    <text evidence="1">The sequence shown here is derived from an EMBL/GenBank/DDBJ whole genome shotgun (WGS) entry which is preliminary data.</text>
</comment>
<evidence type="ECO:0000313" key="1">
    <source>
        <dbReference type="EMBL" id="KAK2950870.1"/>
    </source>
</evidence>
<reference evidence="1 2" key="1">
    <citation type="journal article" date="2022" name="bioRxiv">
        <title>Genomics of Preaxostyla Flagellates Illuminates Evolutionary Transitions and the Path Towards Mitochondrial Loss.</title>
        <authorList>
            <person name="Novak L.V.F."/>
            <person name="Treitli S.C."/>
            <person name="Pyrih J."/>
            <person name="Halakuc P."/>
            <person name="Pipaliya S.V."/>
            <person name="Vacek V."/>
            <person name="Brzon O."/>
            <person name="Soukal P."/>
            <person name="Eme L."/>
            <person name="Dacks J.B."/>
            <person name="Karnkowska A."/>
            <person name="Elias M."/>
            <person name="Hampl V."/>
        </authorList>
    </citation>
    <scope>NUCLEOTIDE SEQUENCE [LARGE SCALE GENOMIC DNA]</scope>
    <source>
        <strain evidence="1">NAU3</strain>
        <tissue evidence="1">Gut</tissue>
    </source>
</reference>
<dbReference type="EMBL" id="JARBJD010000128">
    <property type="protein sequence ID" value="KAK2950870.1"/>
    <property type="molecule type" value="Genomic_DNA"/>
</dbReference>
<proteinExistence type="predicted"/>
<name>A0ABQ9XHG0_9EUKA</name>
<accession>A0ABQ9XHG0</accession>
<evidence type="ECO:0000313" key="2">
    <source>
        <dbReference type="Proteomes" id="UP001281761"/>
    </source>
</evidence>